<name>B0KQV1_PSEPG</name>
<dbReference type="AlphaFoldDB" id="B0KQV1"/>
<dbReference type="Proteomes" id="UP000002157">
    <property type="component" value="Chromosome"/>
</dbReference>
<evidence type="ECO:0000313" key="1">
    <source>
        <dbReference type="EMBL" id="ABY98366.1"/>
    </source>
</evidence>
<dbReference type="KEGG" id="ppg:PputGB1_2467"/>
<reference evidence="1 2" key="1">
    <citation type="submission" date="2008-01" db="EMBL/GenBank/DDBJ databases">
        <title>Complete sequence of Pseudomonas putida GB-1.</title>
        <authorList>
            <consortium name="US DOE Joint Genome Institute"/>
            <person name="Copeland A."/>
            <person name="Lucas S."/>
            <person name="Lapidus A."/>
            <person name="Barry K."/>
            <person name="Glavina del Rio T."/>
            <person name="Dalin E."/>
            <person name="Tice H."/>
            <person name="Pitluck S."/>
            <person name="Bruce D."/>
            <person name="Goodwin L."/>
            <person name="Chertkov O."/>
            <person name="Brettin T."/>
            <person name="Detter J.C."/>
            <person name="Han C."/>
            <person name="Kuske C.R."/>
            <person name="Schmutz J."/>
            <person name="Larimer F."/>
            <person name="Land M."/>
            <person name="Hauser L."/>
            <person name="Kyrpides N."/>
            <person name="Kim E."/>
            <person name="McCarthy J.K."/>
            <person name="Richardson P."/>
        </authorList>
    </citation>
    <scope>NUCLEOTIDE SEQUENCE [LARGE SCALE GENOMIC DNA]</scope>
    <source>
        <strain evidence="1 2">GB-1</strain>
    </source>
</reference>
<proteinExistence type="predicted"/>
<sequence length="60" mass="6505">MVELPPLQSANLKLEGGIIADDTTWVSTPPAVIYLEGLFAGLPAKRPMRLTEVLRQMPSA</sequence>
<protein>
    <submittedName>
        <fullName evidence="1">Uncharacterized protein</fullName>
    </submittedName>
</protein>
<organism evidence="1 2">
    <name type="scientific">Pseudomonas putida (strain GB-1)</name>
    <dbReference type="NCBI Taxonomy" id="76869"/>
    <lineage>
        <taxon>Bacteria</taxon>
        <taxon>Pseudomonadati</taxon>
        <taxon>Pseudomonadota</taxon>
        <taxon>Gammaproteobacteria</taxon>
        <taxon>Pseudomonadales</taxon>
        <taxon>Pseudomonadaceae</taxon>
        <taxon>Pseudomonas</taxon>
    </lineage>
</organism>
<accession>B0KQV1</accession>
<dbReference type="RefSeq" id="WP_012272109.1">
    <property type="nucleotide sequence ID" value="NC_010322.1"/>
</dbReference>
<dbReference type="EMBL" id="CP000926">
    <property type="protein sequence ID" value="ABY98366.1"/>
    <property type="molecule type" value="Genomic_DNA"/>
</dbReference>
<gene>
    <name evidence="1" type="ordered locus">PputGB1_2467</name>
</gene>
<evidence type="ECO:0000313" key="2">
    <source>
        <dbReference type="Proteomes" id="UP000002157"/>
    </source>
</evidence>
<dbReference type="HOGENOM" id="CLU_2938211_0_0_6"/>